<dbReference type="EMBL" id="BAAAFZ010000015">
    <property type="protein sequence ID" value="GAA0577691.1"/>
    <property type="molecule type" value="Genomic_DNA"/>
</dbReference>
<proteinExistence type="predicted"/>
<evidence type="ECO:0000256" key="1">
    <source>
        <dbReference type="SAM" id="MobiDB-lite"/>
    </source>
</evidence>
<feature type="region of interest" description="Disordered" evidence="1">
    <location>
        <begin position="50"/>
        <end position="108"/>
    </location>
</feature>
<protein>
    <submittedName>
        <fullName evidence="2">Uncharacterized protein</fullName>
    </submittedName>
</protein>
<sequence>MSDGESPIPRSDVIRTDPIQCPFCEETTMPNPLPDGSVVCSCTAERALPIGKGEGPPLLADDPGFAPAGDGDRGELPADKGQFGRDLGTEDYDRLAPPPDGTRNDRTS</sequence>
<evidence type="ECO:0000313" key="2">
    <source>
        <dbReference type="EMBL" id="GAA0577691.1"/>
    </source>
</evidence>
<comment type="caution">
    <text evidence="2">The sequence shown here is derived from an EMBL/GenBank/DDBJ whole genome shotgun (WGS) entry which is preliminary data.</text>
</comment>
<name>A0ABP3Q196_9PROT</name>
<evidence type="ECO:0000313" key="3">
    <source>
        <dbReference type="Proteomes" id="UP001501588"/>
    </source>
</evidence>
<dbReference type="RefSeq" id="WP_343894613.1">
    <property type="nucleotide sequence ID" value="NZ_BAAAFZ010000015.1"/>
</dbReference>
<feature type="compositionally biased region" description="Low complexity" evidence="1">
    <location>
        <begin position="60"/>
        <end position="69"/>
    </location>
</feature>
<reference evidence="3" key="1">
    <citation type="journal article" date="2019" name="Int. J. Syst. Evol. Microbiol.">
        <title>The Global Catalogue of Microorganisms (GCM) 10K type strain sequencing project: providing services to taxonomists for standard genome sequencing and annotation.</title>
        <authorList>
            <consortium name="The Broad Institute Genomics Platform"/>
            <consortium name="The Broad Institute Genome Sequencing Center for Infectious Disease"/>
            <person name="Wu L."/>
            <person name="Ma J."/>
        </authorList>
    </citation>
    <scope>NUCLEOTIDE SEQUENCE [LARGE SCALE GENOMIC DNA]</scope>
    <source>
        <strain evidence="3">JCM 9933</strain>
    </source>
</reference>
<accession>A0ABP3Q196</accession>
<keyword evidence="3" id="KW-1185">Reference proteome</keyword>
<dbReference type="Proteomes" id="UP001501588">
    <property type="component" value="Unassembled WGS sequence"/>
</dbReference>
<organism evidence="2 3">
    <name type="scientific">Craurococcus roseus</name>
    <dbReference type="NCBI Taxonomy" id="77585"/>
    <lineage>
        <taxon>Bacteria</taxon>
        <taxon>Pseudomonadati</taxon>
        <taxon>Pseudomonadota</taxon>
        <taxon>Alphaproteobacteria</taxon>
        <taxon>Acetobacterales</taxon>
        <taxon>Acetobacteraceae</taxon>
        <taxon>Craurococcus</taxon>
    </lineage>
</organism>
<gene>
    <name evidence="2" type="ORF">GCM10009416_15310</name>
</gene>